<dbReference type="InterPro" id="IPR045087">
    <property type="entry name" value="Cu-oxidase_fam"/>
</dbReference>
<proteinExistence type="inferred from homology"/>
<dbReference type="CDD" id="cd13897">
    <property type="entry name" value="CuRO_3_LCC_plant"/>
    <property type="match status" value="1"/>
</dbReference>
<dbReference type="InterPro" id="IPR001117">
    <property type="entry name" value="Cu-oxidase_2nd"/>
</dbReference>
<feature type="domain" description="Plastocyanin-like" evidence="14">
    <location>
        <begin position="384"/>
        <end position="517"/>
    </location>
</feature>
<dbReference type="PROSITE" id="PS00080">
    <property type="entry name" value="MULTICOPPER_OXIDASE2"/>
    <property type="match status" value="1"/>
</dbReference>
<comment type="cofactor">
    <cofactor evidence="2">
        <name>Cu cation</name>
        <dbReference type="ChEBI" id="CHEBI:23378"/>
    </cofactor>
</comment>
<dbReference type="InterPro" id="IPR034288">
    <property type="entry name" value="CuRO_1_LCC"/>
</dbReference>
<evidence type="ECO:0000313" key="17">
    <source>
        <dbReference type="Proteomes" id="UP000824469"/>
    </source>
</evidence>
<dbReference type="Pfam" id="PF00394">
    <property type="entry name" value="Cu-oxidase"/>
    <property type="match status" value="1"/>
</dbReference>
<dbReference type="AlphaFoldDB" id="A0AA38LD44"/>
<dbReference type="Gene3D" id="2.60.40.420">
    <property type="entry name" value="Cupredoxins - blue copper proteins"/>
    <property type="match status" value="3"/>
</dbReference>
<evidence type="ECO:0000256" key="12">
    <source>
        <dbReference type="ARBA" id="ARBA00023185"/>
    </source>
</evidence>
<dbReference type="Pfam" id="PF07731">
    <property type="entry name" value="Cu-oxidase_2"/>
    <property type="match status" value="1"/>
</dbReference>
<dbReference type="Proteomes" id="UP000824469">
    <property type="component" value="Unassembled WGS sequence"/>
</dbReference>
<dbReference type="GO" id="GO:0005507">
    <property type="term" value="F:copper ion binding"/>
    <property type="evidence" value="ECO:0007669"/>
    <property type="project" value="InterPro"/>
</dbReference>
<evidence type="ECO:0000313" key="16">
    <source>
        <dbReference type="EMBL" id="KAH9316132.1"/>
    </source>
</evidence>
<evidence type="ECO:0000259" key="15">
    <source>
        <dbReference type="Pfam" id="PF07732"/>
    </source>
</evidence>
<dbReference type="PANTHER" id="PTHR11709">
    <property type="entry name" value="MULTI-COPPER OXIDASE"/>
    <property type="match status" value="1"/>
</dbReference>
<comment type="similarity">
    <text evidence="4">Belongs to the multicopper oxidase family.</text>
</comment>
<dbReference type="GO" id="GO:0052716">
    <property type="term" value="F:hydroquinone:oxygen oxidoreductase activity"/>
    <property type="evidence" value="ECO:0007669"/>
    <property type="project" value="UniProtKB-EC"/>
</dbReference>
<name>A0AA38LD44_TAXCH</name>
<keyword evidence="17" id="KW-1185">Reference proteome</keyword>
<keyword evidence="7" id="KW-0964">Secreted</keyword>
<evidence type="ECO:0000256" key="3">
    <source>
        <dbReference type="ARBA" id="ARBA00004271"/>
    </source>
</evidence>
<dbReference type="OMA" id="QAWQGIF"/>
<evidence type="ECO:0000256" key="1">
    <source>
        <dbReference type="ARBA" id="ARBA00000349"/>
    </source>
</evidence>
<dbReference type="GO" id="GO:0048046">
    <property type="term" value="C:apoplast"/>
    <property type="evidence" value="ECO:0007669"/>
    <property type="project" value="UniProtKB-SubCell"/>
</dbReference>
<dbReference type="InterPro" id="IPR002355">
    <property type="entry name" value="Cu_oxidase_Cu_BS"/>
</dbReference>
<dbReference type="EMBL" id="JAHRHJ020000005">
    <property type="protein sequence ID" value="KAH9316132.1"/>
    <property type="molecule type" value="Genomic_DNA"/>
</dbReference>
<keyword evidence="10" id="KW-0560">Oxidoreductase</keyword>
<dbReference type="InterPro" id="IPR008972">
    <property type="entry name" value="Cupredoxin"/>
</dbReference>
<dbReference type="InterPro" id="IPR034285">
    <property type="entry name" value="CuRO_2_LCC"/>
</dbReference>
<feature type="domain" description="Plastocyanin-like" evidence="13">
    <location>
        <begin position="126"/>
        <end position="277"/>
    </location>
</feature>
<protein>
    <recommendedName>
        <fullName evidence="5">laccase</fullName>
        <ecNumber evidence="5">1.10.3.2</ecNumber>
    </recommendedName>
</protein>
<dbReference type="InterPro" id="IPR017761">
    <property type="entry name" value="Laccase"/>
</dbReference>
<keyword evidence="12" id="KW-0439">Lignin degradation</keyword>
<organism evidence="16 17">
    <name type="scientific">Taxus chinensis</name>
    <name type="common">Chinese yew</name>
    <name type="synonym">Taxus wallichiana var. chinensis</name>
    <dbReference type="NCBI Taxonomy" id="29808"/>
    <lineage>
        <taxon>Eukaryota</taxon>
        <taxon>Viridiplantae</taxon>
        <taxon>Streptophyta</taxon>
        <taxon>Embryophyta</taxon>
        <taxon>Tracheophyta</taxon>
        <taxon>Spermatophyta</taxon>
        <taxon>Pinopsida</taxon>
        <taxon>Pinidae</taxon>
        <taxon>Conifers II</taxon>
        <taxon>Cupressales</taxon>
        <taxon>Taxaceae</taxon>
        <taxon>Taxus</taxon>
    </lineage>
</organism>
<comment type="catalytic activity">
    <reaction evidence="1">
        <text>4 hydroquinone + O2 = 4 benzosemiquinone + 2 H2O</text>
        <dbReference type="Rhea" id="RHEA:11276"/>
        <dbReference type="ChEBI" id="CHEBI:15377"/>
        <dbReference type="ChEBI" id="CHEBI:15379"/>
        <dbReference type="ChEBI" id="CHEBI:17594"/>
        <dbReference type="ChEBI" id="CHEBI:17977"/>
        <dbReference type="EC" id="1.10.3.2"/>
    </reaction>
</comment>
<evidence type="ECO:0000256" key="6">
    <source>
        <dbReference type="ARBA" id="ARBA00022523"/>
    </source>
</evidence>
<dbReference type="InterPro" id="IPR011707">
    <property type="entry name" value="Cu-oxidase-like_N"/>
</dbReference>
<comment type="subcellular location">
    <subcellularLocation>
        <location evidence="3">Secreted</location>
        <location evidence="3">Extracellular space</location>
        <location evidence="3">Apoplast</location>
    </subcellularLocation>
</comment>
<evidence type="ECO:0000256" key="9">
    <source>
        <dbReference type="ARBA" id="ARBA00022737"/>
    </source>
</evidence>
<evidence type="ECO:0000259" key="14">
    <source>
        <dbReference type="Pfam" id="PF07731"/>
    </source>
</evidence>
<dbReference type="PANTHER" id="PTHR11709:SF324">
    <property type="entry name" value="LACCASE-6"/>
    <property type="match status" value="1"/>
</dbReference>
<keyword evidence="9" id="KW-0677">Repeat</keyword>
<evidence type="ECO:0000256" key="7">
    <source>
        <dbReference type="ARBA" id="ARBA00022525"/>
    </source>
</evidence>
<evidence type="ECO:0000256" key="10">
    <source>
        <dbReference type="ARBA" id="ARBA00023002"/>
    </source>
</evidence>
<keyword evidence="8" id="KW-0479">Metal-binding</keyword>
<comment type="caution">
    <text evidence="16">The sequence shown here is derived from an EMBL/GenBank/DDBJ whole genome shotgun (WGS) entry which is preliminary data.</text>
</comment>
<accession>A0AA38LD44</accession>
<feature type="non-terminal residue" evidence="16">
    <location>
        <position position="1"/>
    </location>
</feature>
<gene>
    <name evidence="16" type="ORF">KI387_024759</name>
</gene>
<evidence type="ECO:0000256" key="4">
    <source>
        <dbReference type="ARBA" id="ARBA00010609"/>
    </source>
</evidence>
<evidence type="ECO:0000256" key="8">
    <source>
        <dbReference type="ARBA" id="ARBA00022723"/>
    </source>
</evidence>
<evidence type="ECO:0000256" key="2">
    <source>
        <dbReference type="ARBA" id="ARBA00001935"/>
    </source>
</evidence>
<dbReference type="CDD" id="cd13875">
    <property type="entry name" value="CuRO_2_LCC_plant"/>
    <property type="match status" value="1"/>
</dbReference>
<reference evidence="16 17" key="1">
    <citation type="journal article" date="2021" name="Nat. Plants">
        <title>The Taxus genome provides insights into paclitaxel biosynthesis.</title>
        <authorList>
            <person name="Xiong X."/>
            <person name="Gou J."/>
            <person name="Liao Q."/>
            <person name="Li Y."/>
            <person name="Zhou Q."/>
            <person name="Bi G."/>
            <person name="Li C."/>
            <person name="Du R."/>
            <person name="Wang X."/>
            <person name="Sun T."/>
            <person name="Guo L."/>
            <person name="Liang H."/>
            <person name="Lu P."/>
            <person name="Wu Y."/>
            <person name="Zhang Z."/>
            <person name="Ro D.K."/>
            <person name="Shang Y."/>
            <person name="Huang S."/>
            <person name="Yan J."/>
        </authorList>
    </citation>
    <scope>NUCLEOTIDE SEQUENCE [LARGE SCALE GENOMIC DNA]</scope>
    <source>
        <strain evidence="16">Ta-2019</strain>
    </source>
</reference>
<dbReference type="SUPFAM" id="SSF49503">
    <property type="entry name" value="Cupredoxins"/>
    <property type="match status" value="3"/>
</dbReference>
<dbReference type="InterPro" id="IPR011706">
    <property type="entry name" value="Cu-oxidase_C"/>
</dbReference>
<feature type="domain" description="Plastocyanin-like" evidence="15">
    <location>
        <begin position="1"/>
        <end position="115"/>
    </location>
</feature>
<evidence type="ECO:0000256" key="5">
    <source>
        <dbReference type="ARBA" id="ARBA00012297"/>
    </source>
</evidence>
<keyword evidence="11" id="KW-0186">Copper</keyword>
<dbReference type="Pfam" id="PF07732">
    <property type="entry name" value="Cu-oxidase_3"/>
    <property type="match status" value="1"/>
</dbReference>
<dbReference type="InterPro" id="IPR034289">
    <property type="entry name" value="CuRO_3_LCC"/>
</dbReference>
<dbReference type="CDD" id="cd13849">
    <property type="entry name" value="CuRO_1_LCC_plant"/>
    <property type="match status" value="1"/>
</dbReference>
<evidence type="ECO:0000256" key="11">
    <source>
        <dbReference type="ARBA" id="ARBA00023008"/>
    </source>
</evidence>
<keyword evidence="6" id="KW-0052">Apoplast</keyword>
<evidence type="ECO:0000259" key="13">
    <source>
        <dbReference type="Pfam" id="PF00394"/>
    </source>
</evidence>
<dbReference type="NCBIfam" id="TIGR03389">
    <property type="entry name" value="laccase"/>
    <property type="match status" value="1"/>
</dbReference>
<sequence>VQTKTITKLCKTSTIVTVNGMYPGPIVYAQEEDRVIMRVTNLSPYNVTLHWHGVRQKRTCWFDGPAYITQCPIQAGKTFTYEFTLLKQKGTMFWHAHVSWLRATVHGPIVIYPKAGVPYPFQFPYEEHVLVLGEYWIQDAQSIEKQTLQTGGGPPQADAYVINGHPGPLYNCSKDDVYSIDVIPQKTYLLRIINAALNMEHFFAIANHKMTVVEADGEYTKALTTDYLVITPGQTFNVLVTADQPVGRYSMSMGPYMSAKNIPFQKLNAVSYFSYRGFIPNRNSFLAKLPIFNDNQKSLSFMNGLKSLADKQNPINVPMIINRNLFFTVGLNILQCKSKPQNCKAPNGGVFAASINNITFVRPAVSILQAYYNNISGYYTTDFPNKPSKILDFVNNAPNNLGVDTQSTFGTKVTVLDYGSNVQLILQNTGTAGTDNHPIHLHGFSFYLVGYGFGNYNANNAVFNLVDPPYINTIGVPVGGWAAVRFTADNPGVWFMHCHLEIHSSWGLSTAFIVKNGNGVLQTLPPPPSDLPLC</sequence>
<dbReference type="GO" id="GO:0046274">
    <property type="term" value="P:lignin catabolic process"/>
    <property type="evidence" value="ECO:0007669"/>
    <property type="project" value="UniProtKB-KW"/>
</dbReference>
<dbReference type="EC" id="1.10.3.2" evidence="5"/>